<keyword evidence="1" id="KW-0472">Membrane</keyword>
<evidence type="ECO:0000256" key="1">
    <source>
        <dbReference type="SAM" id="Phobius"/>
    </source>
</evidence>
<gene>
    <name evidence="2" type="ORF">GCM10022388_26750</name>
</gene>
<evidence type="ECO:0000313" key="3">
    <source>
        <dbReference type="Proteomes" id="UP001500426"/>
    </source>
</evidence>
<organism evidence="2 3">
    <name type="scientific">Flavobacterium chungnamense</name>
    <dbReference type="NCBI Taxonomy" id="706182"/>
    <lineage>
        <taxon>Bacteria</taxon>
        <taxon>Pseudomonadati</taxon>
        <taxon>Bacteroidota</taxon>
        <taxon>Flavobacteriia</taxon>
        <taxon>Flavobacteriales</taxon>
        <taxon>Flavobacteriaceae</taxon>
        <taxon>Flavobacterium</taxon>
    </lineage>
</organism>
<proteinExistence type="predicted"/>
<protein>
    <submittedName>
        <fullName evidence="2">Uncharacterized protein</fullName>
    </submittedName>
</protein>
<name>A0ABP7V3C1_9FLAO</name>
<reference evidence="3" key="1">
    <citation type="journal article" date="2019" name="Int. J. Syst. Evol. Microbiol.">
        <title>The Global Catalogue of Microorganisms (GCM) 10K type strain sequencing project: providing services to taxonomists for standard genome sequencing and annotation.</title>
        <authorList>
            <consortium name="The Broad Institute Genomics Platform"/>
            <consortium name="The Broad Institute Genome Sequencing Center for Infectious Disease"/>
            <person name="Wu L."/>
            <person name="Ma J."/>
        </authorList>
    </citation>
    <scope>NUCLEOTIDE SEQUENCE [LARGE SCALE GENOMIC DNA]</scope>
    <source>
        <strain evidence="3">JCM 17068</strain>
    </source>
</reference>
<comment type="caution">
    <text evidence="2">The sequence shown here is derived from an EMBL/GenBank/DDBJ whole genome shotgun (WGS) entry which is preliminary data.</text>
</comment>
<keyword evidence="1" id="KW-0812">Transmembrane</keyword>
<dbReference type="EMBL" id="BAABCS010000029">
    <property type="protein sequence ID" value="GAA4058664.1"/>
    <property type="molecule type" value="Genomic_DNA"/>
</dbReference>
<accession>A0ABP7V3C1</accession>
<feature type="transmembrane region" description="Helical" evidence="1">
    <location>
        <begin position="22"/>
        <end position="39"/>
    </location>
</feature>
<keyword evidence="1" id="KW-1133">Transmembrane helix</keyword>
<dbReference type="Proteomes" id="UP001500426">
    <property type="component" value="Unassembled WGS sequence"/>
</dbReference>
<sequence length="101" mass="11806">MYSFPFVIICISLFMITKSKNVFFPLTFVGLGFAAFFYLKRETGKRYKIPISKIISFDFSNDKVKILFRNANDIDDFEEIFKVDTKGLAILEELSRQLKIN</sequence>
<keyword evidence="3" id="KW-1185">Reference proteome</keyword>
<evidence type="ECO:0000313" key="2">
    <source>
        <dbReference type="EMBL" id="GAA4058664.1"/>
    </source>
</evidence>